<reference evidence="1 2" key="1">
    <citation type="submission" date="2019-03" db="EMBL/GenBank/DDBJ databases">
        <title>Genomic Encyclopedia of Type Strains, Phase III (KMG-III): the genomes of soil and plant-associated and newly described type strains.</title>
        <authorList>
            <person name="Whitman W."/>
        </authorList>
    </citation>
    <scope>NUCLEOTIDE SEQUENCE [LARGE SCALE GENOMIC DNA]</scope>
    <source>
        <strain evidence="1 2">CGMCC 1.12801</strain>
    </source>
</reference>
<protein>
    <submittedName>
        <fullName evidence="1">Permuted papain-like amidase YaeF/Yiix C92 family enzyme</fullName>
    </submittedName>
</protein>
<dbReference type="InterPro" id="IPR038765">
    <property type="entry name" value="Papain-like_cys_pep_sf"/>
</dbReference>
<dbReference type="InterPro" id="IPR024453">
    <property type="entry name" value="Peptidase_C92"/>
</dbReference>
<gene>
    <name evidence="1" type="ORF">B0I21_101154</name>
</gene>
<dbReference type="EMBL" id="SNZV01000001">
    <property type="protein sequence ID" value="TDS17290.1"/>
    <property type="molecule type" value="Genomic_DNA"/>
</dbReference>
<dbReference type="NCBIfam" id="NF007458">
    <property type="entry name" value="PRK10030.1"/>
    <property type="match status" value="1"/>
</dbReference>
<keyword evidence="2" id="KW-1185">Reference proteome</keyword>
<dbReference type="RefSeq" id="WP_133638432.1">
    <property type="nucleotide sequence ID" value="NZ_SNZV01000001.1"/>
</dbReference>
<sequence>MEKGWEYCCFGLMLFLSTGYTVARTDLLASAHSSLYGDSISWDVVQSGDIIFQTSLSEQSKAIMLATGSPYSHCGIIWREHNQIYVWEAVQPVKKTLLKNWIAQGMNKTFHIKRLRHAQTLLDKEALAKMKVSLKQYEGKPYDAAFAWTNDRMYCSELVYKVYEEATGLKIGRLQKMKELHVDHTLVRSQLKKRYGNAIPWEMLVLTPAAIAESELLVTVK</sequence>
<dbReference type="Proteomes" id="UP000294752">
    <property type="component" value="Unassembled WGS sequence"/>
</dbReference>
<dbReference type="AlphaFoldDB" id="A0A4R7D8F8"/>
<comment type="caution">
    <text evidence="1">The sequence shown here is derived from an EMBL/GenBank/DDBJ whole genome shotgun (WGS) entry which is preliminary data.</text>
</comment>
<accession>A0A4R7D8F8</accession>
<evidence type="ECO:0000313" key="2">
    <source>
        <dbReference type="Proteomes" id="UP000294752"/>
    </source>
</evidence>
<dbReference type="OrthoDB" id="195541at2"/>
<proteinExistence type="predicted"/>
<evidence type="ECO:0000313" key="1">
    <source>
        <dbReference type="EMBL" id="TDS17290.1"/>
    </source>
</evidence>
<organism evidence="1 2">
    <name type="scientific">Sphingobacterium paludis</name>
    <dbReference type="NCBI Taxonomy" id="1476465"/>
    <lineage>
        <taxon>Bacteria</taxon>
        <taxon>Pseudomonadati</taxon>
        <taxon>Bacteroidota</taxon>
        <taxon>Sphingobacteriia</taxon>
        <taxon>Sphingobacteriales</taxon>
        <taxon>Sphingobacteriaceae</taxon>
        <taxon>Sphingobacterium</taxon>
    </lineage>
</organism>
<dbReference type="Gene3D" id="3.90.1720.10">
    <property type="entry name" value="endopeptidase domain like (from Nostoc punctiforme)"/>
    <property type="match status" value="1"/>
</dbReference>
<dbReference type="Pfam" id="PF05708">
    <property type="entry name" value="Peptidase_C92"/>
    <property type="match status" value="1"/>
</dbReference>
<dbReference type="SUPFAM" id="SSF54001">
    <property type="entry name" value="Cysteine proteinases"/>
    <property type="match status" value="1"/>
</dbReference>
<name>A0A4R7D8F8_9SPHI</name>